<dbReference type="EC" id="5.6.2.3" evidence="11 12"/>
<dbReference type="GO" id="GO:0004386">
    <property type="term" value="F:helicase activity"/>
    <property type="evidence" value="ECO:0007669"/>
    <property type="project" value="UniProtKB-KW"/>
</dbReference>
<evidence type="ECO:0000313" key="15">
    <source>
        <dbReference type="EMBL" id="SIN65244.1"/>
    </source>
</evidence>
<gene>
    <name evidence="15" type="ORF">SAMN05444368_0734</name>
</gene>
<keyword evidence="7 12" id="KW-0067">ATP-binding</keyword>
<dbReference type="InterPro" id="IPR036185">
    <property type="entry name" value="DNA_heli_DnaB-like_N_sf"/>
</dbReference>
<dbReference type="SMART" id="SM00382">
    <property type="entry name" value="AAA"/>
    <property type="match status" value="1"/>
</dbReference>
<keyword evidence="4 12" id="KW-0547">Nucleotide-binding</keyword>
<evidence type="ECO:0000256" key="5">
    <source>
        <dbReference type="ARBA" id="ARBA00022801"/>
    </source>
</evidence>
<reference evidence="15 16" key="1">
    <citation type="submission" date="2016-11" db="EMBL/GenBank/DDBJ databases">
        <authorList>
            <person name="Varghese N."/>
            <person name="Submissions S."/>
        </authorList>
    </citation>
    <scope>NUCLEOTIDE SEQUENCE [LARGE SCALE GENOMIC DNA]</scope>
    <source>
        <strain evidence="15 16">DSM 20664</strain>
    </source>
</reference>
<keyword evidence="3 12" id="KW-0235">DNA replication</keyword>
<keyword evidence="8 12" id="KW-0238">DNA-binding</keyword>
<dbReference type="PROSITE" id="PS51199">
    <property type="entry name" value="SF4_HELICASE"/>
    <property type="match status" value="1"/>
</dbReference>
<evidence type="ECO:0000256" key="9">
    <source>
        <dbReference type="ARBA" id="ARBA00023235"/>
    </source>
</evidence>
<accession>A0ABY1JC69</accession>
<dbReference type="InterPro" id="IPR007693">
    <property type="entry name" value="DNA_helicase_DnaB-like_N"/>
</dbReference>
<dbReference type="Proteomes" id="UP000185093">
    <property type="component" value="Unassembled WGS sequence"/>
</dbReference>
<dbReference type="Pfam" id="PF00772">
    <property type="entry name" value="DnaB"/>
    <property type="match status" value="1"/>
</dbReference>
<evidence type="ECO:0000256" key="2">
    <source>
        <dbReference type="ARBA" id="ARBA00022515"/>
    </source>
</evidence>
<dbReference type="Pfam" id="PF03796">
    <property type="entry name" value="DnaB_C"/>
    <property type="match status" value="1"/>
</dbReference>
<dbReference type="InterPro" id="IPR007694">
    <property type="entry name" value="DNA_helicase_DnaB-like_C"/>
</dbReference>
<dbReference type="Gene3D" id="1.10.860.10">
    <property type="entry name" value="DNAb Helicase, Chain A"/>
    <property type="match status" value="1"/>
</dbReference>
<dbReference type="InterPro" id="IPR007692">
    <property type="entry name" value="DNA_helicase_DnaB"/>
</dbReference>
<dbReference type="InterPro" id="IPR003593">
    <property type="entry name" value="AAA+_ATPase"/>
</dbReference>
<evidence type="ECO:0000256" key="11">
    <source>
        <dbReference type="NCBIfam" id="TIGR00665"/>
    </source>
</evidence>
<protein>
    <recommendedName>
        <fullName evidence="11 12">Replicative DNA helicase</fullName>
        <ecNumber evidence="11 12">5.6.2.3</ecNumber>
    </recommendedName>
</protein>
<evidence type="ECO:0000313" key="16">
    <source>
        <dbReference type="Proteomes" id="UP000185093"/>
    </source>
</evidence>
<dbReference type="PANTHER" id="PTHR30153">
    <property type="entry name" value="REPLICATIVE DNA HELICASE DNAB"/>
    <property type="match status" value="1"/>
</dbReference>
<dbReference type="PANTHER" id="PTHR30153:SF2">
    <property type="entry name" value="REPLICATIVE DNA HELICASE"/>
    <property type="match status" value="1"/>
</dbReference>
<evidence type="ECO:0000256" key="8">
    <source>
        <dbReference type="ARBA" id="ARBA00023125"/>
    </source>
</evidence>
<keyword evidence="16" id="KW-1185">Reference proteome</keyword>
<dbReference type="InterPro" id="IPR027417">
    <property type="entry name" value="P-loop_NTPase"/>
</dbReference>
<feature type="domain" description="SF4 helicase" evidence="14">
    <location>
        <begin position="178"/>
        <end position="445"/>
    </location>
</feature>
<name>A0ABY1JC69_9BACT</name>
<dbReference type="InterPro" id="IPR016136">
    <property type="entry name" value="DNA_helicase_N/primase_C"/>
</dbReference>
<dbReference type="NCBIfam" id="TIGR00665">
    <property type="entry name" value="DnaB"/>
    <property type="match status" value="1"/>
</dbReference>
<dbReference type="SUPFAM" id="SSF48024">
    <property type="entry name" value="N-terminal domain of DnaB helicase"/>
    <property type="match status" value="1"/>
</dbReference>
<keyword evidence="5 12" id="KW-0378">Hydrolase</keyword>
<evidence type="ECO:0000256" key="10">
    <source>
        <dbReference type="ARBA" id="ARBA00048954"/>
    </source>
</evidence>
<evidence type="ECO:0000259" key="14">
    <source>
        <dbReference type="PROSITE" id="PS51199"/>
    </source>
</evidence>
<comment type="similarity">
    <text evidence="1 12">Belongs to the helicase family. DnaB subfamily.</text>
</comment>
<sequence>MEQGIDRIMPHNLDAERAVLGSCLLDKDAAIYVIETLRKDDFYDAIHQLAYDIISEMVQKDKAVDPLTFIEEAKKRGLFDKLGGQSFVASLIDAVPTTANVEYHARIVRDKSVHRKMIQVGTYITKLGYAEEAEIEEVLDEAERAVFDVATRGNLVVFKALGEVLKSSFKELEDRFFGGSVVTGLPTGYIDLDRITGGLQGGSLIILAARPSMGKTALALNIAQYVAIKQETPVLIFSLEMSAEQLSHRLLASEAKVNIHDMRTGALPRGTWDILANAAGMLSEAPIYIDDSSFLSTLDLRARARRFKAQHPKLGLIIVDYLQLMNLSRRVENKQQEVAEISRALKGVARELNVPVIALSQLSRAVEQRQDKKPQLADLRDSGAIEQDADLVIFLYRKGYYEPDKEDGQDVADLIIAKHRNGPTGTVQLLFVKEYTRFENFASWTLSK</sequence>
<evidence type="ECO:0000256" key="3">
    <source>
        <dbReference type="ARBA" id="ARBA00022705"/>
    </source>
</evidence>
<comment type="catalytic activity">
    <reaction evidence="10 12">
        <text>ATP + H2O = ADP + phosphate + H(+)</text>
        <dbReference type="Rhea" id="RHEA:13065"/>
        <dbReference type="ChEBI" id="CHEBI:15377"/>
        <dbReference type="ChEBI" id="CHEBI:15378"/>
        <dbReference type="ChEBI" id="CHEBI:30616"/>
        <dbReference type="ChEBI" id="CHEBI:43474"/>
        <dbReference type="ChEBI" id="CHEBI:456216"/>
        <dbReference type="EC" id="5.6.2.3"/>
    </reaction>
</comment>
<organism evidence="15 16">
    <name type="scientific">Acetomicrobium flavidum</name>
    <dbReference type="NCBI Taxonomy" id="49896"/>
    <lineage>
        <taxon>Bacteria</taxon>
        <taxon>Thermotogati</taxon>
        <taxon>Synergistota</taxon>
        <taxon>Synergistia</taxon>
        <taxon>Synergistales</taxon>
        <taxon>Acetomicrobiaceae</taxon>
        <taxon>Acetomicrobium</taxon>
    </lineage>
</organism>
<dbReference type="NCBIfam" id="NF004384">
    <property type="entry name" value="PRK05748.1"/>
    <property type="match status" value="1"/>
</dbReference>
<dbReference type="EMBL" id="FSQZ01000001">
    <property type="protein sequence ID" value="SIN65244.1"/>
    <property type="molecule type" value="Genomic_DNA"/>
</dbReference>
<comment type="function">
    <text evidence="12">The main replicative DNA helicase, it participates in initiation and elongation during chromosome replication. Travels ahead of the DNA replisome, separating dsDNA into templates for DNA synthesis. A processive ATP-dependent 5'-3' DNA helicase it has DNA-dependent ATPase activity.</text>
</comment>
<dbReference type="SUPFAM" id="SSF52540">
    <property type="entry name" value="P-loop containing nucleoside triphosphate hydrolases"/>
    <property type="match status" value="1"/>
</dbReference>
<evidence type="ECO:0000256" key="12">
    <source>
        <dbReference type="RuleBase" id="RU362085"/>
    </source>
</evidence>
<comment type="caution">
    <text evidence="15">The sequence shown here is derived from an EMBL/GenBank/DDBJ whole genome shotgun (WGS) entry which is preliminary data.</text>
</comment>
<keyword evidence="2 12" id="KW-0639">Primosome</keyword>
<keyword evidence="13" id="KW-0175">Coiled coil</keyword>
<evidence type="ECO:0000256" key="13">
    <source>
        <dbReference type="SAM" id="Coils"/>
    </source>
</evidence>
<dbReference type="CDD" id="cd00984">
    <property type="entry name" value="DnaB_C"/>
    <property type="match status" value="1"/>
</dbReference>
<evidence type="ECO:0000256" key="7">
    <source>
        <dbReference type="ARBA" id="ARBA00022840"/>
    </source>
</evidence>
<dbReference type="Gene3D" id="3.40.50.300">
    <property type="entry name" value="P-loop containing nucleotide triphosphate hydrolases"/>
    <property type="match status" value="1"/>
</dbReference>
<keyword evidence="9" id="KW-0413">Isomerase</keyword>
<evidence type="ECO:0000256" key="1">
    <source>
        <dbReference type="ARBA" id="ARBA00008428"/>
    </source>
</evidence>
<proteinExistence type="inferred from homology"/>
<evidence type="ECO:0000256" key="6">
    <source>
        <dbReference type="ARBA" id="ARBA00022806"/>
    </source>
</evidence>
<evidence type="ECO:0000256" key="4">
    <source>
        <dbReference type="ARBA" id="ARBA00022741"/>
    </source>
</evidence>
<feature type="coiled-coil region" evidence="13">
    <location>
        <begin position="324"/>
        <end position="351"/>
    </location>
</feature>
<keyword evidence="6 12" id="KW-0347">Helicase</keyword>